<proteinExistence type="predicted"/>
<accession>A0A2T4UDX5</accession>
<keyword evidence="2" id="KW-1185">Reference proteome</keyword>
<name>A0A2T4UDX5_9ACTN</name>
<reference evidence="1 2" key="1">
    <citation type="submission" date="2018-03" db="EMBL/GenBank/DDBJ databases">
        <title>Aquarubrobacter algicola gen. nov., sp. nov., a novel actinobacterium isolated from shallow eutrophic lake during the end of cyanobacterial harmful algal blooms.</title>
        <authorList>
            <person name="Chun S.J."/>
        </authorList>
    </citation>
    <scope>NUCLEOTIDE SEQUENCE [LARGE SCALE GENOMIC DNA]</scope>
    <source>
        <strain evidence="1 2">Seoho-28</strain>
    </source>
</reference>
<evidence type="ECO:0000313" key="2">
    <source>
        <dbReference type="Proteomes" id="UP000240739"/>
    </source>
</evidence>
<protein>
    <submittedName>
        <fullName evidence="1">Uncharacterized protein</fullName>
    </submittedName>
</protein>
<dbReference type="EMBL" id="PYYB01000003">
    <property type="protein sequence ID" value="PTL55675.1"/>
    <property type="molecule type" value="Genomic_DNA"/>
</dbReference>
<sequence>MYSTLSFDTLTTLPETPAVGVQSLDELLVDAWEGLVAHRTVSCPVCAGALRPRYGAEIGVVAGGRCADCDTTVS</sequence>
<gene>
    <name evidence="1" type="ORF">C7Y72_18760</name>
</gene>
<dbReference type="AlphaFoldDB" id="A0A2T4UDX5"/>
<dbReference type="Proteomes" id="UP000240739">
    <property type="component" value="Unassembled WGS sequence"/>
</dbReference>
<comment type="caution">
    <text evidence="1">The sequence shown here is derived from an EMBL/GenBank/DDBJ whole genome shotgun (WGS) entry which is preliminary data.</text>
</comment>
<organism evidence="1 2">
    <name type="scientific">Paraconexibacter algicola</name>
    <dbReference type="NCBI Taxonomy" id="2133960"/>
    <lineage>
        <taxon>Bacteria</taxon>
        <taxon>Bacillati</taxon>
        <taxon>Actinomycetota</taxon>
        <taxon>Thermoleophilia</taxon>
        <taxon>Solirubrobacterales</taxon>
        <taxon>Paraconexibacteraceae</taxon>
        <taxon>Paraconexibacter</taxon>
    </lineage>
</organism>
<evidence type="ECO:0000313" key="1">
    <source>
        <dbReference type="EMBL" id="PTL55675.1"/>
    </source>
</evidence>
<dbReference type="OrthoDB" id="5245133at2"/>
<dbReference type="RefSeq" id="WP_107570718.1">
    <property type="nucleotide sequence ID" value="NZ_PYYB01000003.1"/>
</dbReference>